<organism evidence="1 2">
    <name type="scientific">Fischerella thermalis CCMEE 5318</name>
    <dbReference type="NCBI Taxonomy" id="2019666"/>
    <lineage>
        <taxon>Bacteria</taxon>
        <taxon>Bacillati</taxon>
        <taxon>Cyanobacteriota</taxon>
        <taxon>Cyanophyceae</taxon>
        <taxon>Nostocales</taxon>
        <taxon>Hapalosiphonaceae</taxon>
        <taxon>Fischerella</taxon>
    </lineage>
</organism>
<reference evidence="1 2" key="1">
    <citation type="submission" date="2017-07" db="EMBL/GenBank/DDBJ databases">
        <title>Genomes of Fischerella (Mastigocladus) sp. strains.</title>
        <authorList>
            <person name="Miller S.R."/>
        </authorList>
    </citation>
    <scope>NUCLEOTIDE SEQUENCE [LARGE SCALE GENOMIC DNA]</scope>
    <source>
        <strain evidence="1 2">CCMEE 5318</strain>
    </source>
</reference>
<proteinExistence type="predicted"/>
<evidence type="ECO:0000313" key="2">
    <source>
        <dbReference type="Proteomes" id="UP000235081"/>
    </source>
</evidence>
<comment type="caution">
    <text evidence="1">The sequence shown here is derived from an EMBL/GenBank/DDBJ whole genome shotgun (WGS) entry which is preliminary data.</text>
</comment>
<name>A0A2N6L4V7_9CYAN</name>
<protein>
    <submittedName>
        <fullName evidence="1">Uncharacterized protein</fullName>
    </submittedName>
</protein>
<dbReference type="Proteomes" id="UP000235081">
    <property type="component" value="Unassembled WGS sequence"/>
</dbReference>
<gene>
    <name evidence="1" type="ORF">CEN46_25050</name>
</gene>
<dbReference type="RefSeq" id="WP_102183602.1">
    <property type="nucleotide sequence ID" value="NZ_NMQE01000900.1"/>
</dbReference>
<dbReference type="EMBL" id="NMQE01000900">
    <property type="protein sequence ID" value="PMB16298.1"/>
    <property type="molecule type" value="Genomic_DNA"/>
</dbReference>
<sequence>MLTLKEQSSFSLSPASPESDIAKAFQLWSEGIENILAAGRLFQEVKGITKRKFTNLLSTVGLEKTQVNKLIKAASVADEIPSVVAQRLGLHQILQLGQPKNRTALETIQNDDTQITVAQKIKEHRNLQRQQKQPTKTKTRLSEKEEAIPFCLLEGYEFEFYQENSCAITQEELPQSVKEAAGMGSSSDKPICDTSLPPEVDPKQLGDNSDKQYVEDCNLVIASTSGASSRLGFSGQPYQESMHLTSTSNCQTLAEELVANLESHCQPNMAATQVEGLHTEDNNILDSTFTATPVQPTDRYKQGWKVGDMAQANTLSMDFCKKCSGKPVRIDEVKGDVGTTNFSSSPAAMATVARALGTG</sequence>
<evidence type="ECO:0000313" key="1">
    <source>
        <dbReference type="EMBL" id="PMB16298.1"/>
    </source>
</evidence>
<dbReference type="AlphaFoldDB" id="A0A2N6L4V7"/>
<accession>A0A2N6L4V7</accession>